<dbReference type="Proteomes" id="UP001151760">
    <property type="component" value="Unassembled WGS sequence"/>
</dbReference>
<gene>
    <name evidence="1" type="ORF">Tco_1123395</name>
</gene>
<sequence>MGCQGGGYKILKMSKHNVHFISKVQVEVTIVETTNTSGAMIVMMVVEKRMTHDRWLRLWWRWPRRDIQDVFNERVQLMRRMDVVFDGAFGGVGDEEVVVGEGVVVTSSSLEMLTNNCLGGIMVNLIFLEGLKKKHLWNSWYNLVEEDEDDKENRRST</sequence>
<dbReference type="EMBL" id="BQNB010021492">
    <property type="protein sequence ID" value="GJU06965.1"/>
    <property type="molecule type" value="Genomic_DNA"/>
</dbReference>
<name>A0ABQ5J4W4_9ASTR</name>
<accession>A0ABQ5J4W4</accession>
<reference evidence="1" key="2">
    <citation type="submission" date="2022-01" db="EMBL/GenBank/DDBJ databases">
        <authorList>
            <person name="Yamashiro T."/>
            <person name="Shiraishi A."/>
            <person name="Satake H."/>
            <person name="Nakayama K."/>
        </authorList>
    </citation>
    <scope>NUCLEOTIDE SEQUENCE</scope>
</reference>
<comment type="caution">
    <text evidence="1">The sequence shown here is derived from an EMBL/GenBank/DDBJ whole genome shotgun (WGS) entry which is preliminary data.</text>
</comment>
<keyword evidence="2" id="KW-1185">Reference proteome</keyword>
<reference evidence="1" key="1">
    <citation type="journal article" date="2022" name="Int. J. Mol. Sci.">
        <title>Draft Genome of Tanacetum Coccineum: Genomic Comparison of Closely Related Tanacetum-Family Plants.</title>
        <authorList>
            <person name="Yamashiro T."/>
            <person name="Shiraishi A."/>
            <person name="Nakayama K."/>
            <person name="Satake H."/>
        </authorList>
    </citation>
    <scope>NUCLEOTIDE SEQUENCE</scope>
</reference>
<protein>
    <recommendedName>
        <fullName evidence="3">Transmembrane protein</fullName>
    </recommendedName>
</protein>
<proteinExistence type="predicted"/>
<evidence type="ECO:0000313" key="1">
    <source>
        <dbReference type="EMBL" id="GJU06965.1"/>
    </source>
</evidence>
<organism evidence="1 2">
    <name type="scientific">Tanacetum coccineum</name>
    <dbReference type="NCBI Taxonomy" id="301880"/>
    <lineage>
        <taxon>Eukaryota</taxon>
        <taxon>Viridiplantae</taxon>
        <taxon>Streptophyta</taxon>
        <taxon>Embryophyta</taxon>
        <taxon>Tracheophyta</taxon>
        <taxon>Spermatophyta</taxon>
        <taxon>Magnoliopsida</taxon>
        <taxon>eudicotyledons</taxon>
        <taxon>Gunneridae</taxon>
        <taxon>Pentapetalae</taxon>
        <taxon>asterids</taxon>
        <taxon>campanulids</taxon>
        <taxon>Asterales</taxon>
        <taxon>Asteraceae</taxon>
        <taxon>Asteroideae</taxon>
        <taxon>Anthemideae</taxon>
        <taxon>Anthemidinae</taxon>
        <taxon>Tanacetum</taxon>
    </lineage>
</organism>
<evidence type="ECO:0008006" key="3">
    <source>
        <dbReference type="Google" id="ProtNLM"/>
    </source>
</evidence>
<evidence type="ECO:0000313" key="2">
    <source>
        <dbReference type="Proteomes" id="UP001151760"/>
    </source>
</evidence>